<comment type="similarity">
    <text evidence="2 14">Belongs to the ATPase protein 8 family.</text>
</comment>
<dbReference type="EMBL" id="MH237607">
    <property type="protein sequence ID" value="AYN73087.1"/>
    <property type="molecule type" value="Genomic_DNA"/>
</dbReference>
<dbReference type="GO" id="GO:0031966">
    <property type="term" value="C:mitochondrial membrane"/>
    <property type="evidence" value="ECO:0007669"/>
    <property type="project" value="UniProtKB-SubCell"/>
</dbReference>
<keyword evidence="8 14" id="KW-0406">Ion transport</keyword>
<dbReference type="GO" id="GO:0045259">
    <property type="term" value="C:proton-transporting ATP synthase complex"/>
    <property type="evidence" value="ECO:0007669"/>
    <property type="project" value="UniProtKB-KW"/>
</dbReference>
<sequence>MPQLNPSPWFAIMIFSWIVLMTIVPLKTLNHKFPNSPIFTEPKALQSKFWYWPWH</sequence>
<evidence type="ECO:0000256" key="8">
    <source>
        <dbReference type="ARBA" id="ARBA00023065"/>
    </source>
</evidence>
<dbReference type="AlphaFoldDB" id="A0A3G2LJ96"/>
<dbReference type="GO" id="GO:0015986">
    <property type="term" value="P:proton motive force-driven ATP synthesis"/>
    <property type="evidence" value="ECO:0007669"/>
    <property type="project" value="InterPro"/>
</dbReference>
<evidence type="ECO:0000256" key="15">
    <source>
        <dbReference type="SAM" id="Phobius"/>
    </source>
</evidence>
<evidence type="ECO:0000256" key="4">
    <source>
        <dbReference type="ARBA" id="ARBA00022547"/>
    </source>
</evidence>
<keyword evidence="7 15" id="KW-1133">Transmembrane helix</keyword>
<keyword evidence="10 15" id="KW-0472">Membrane</keyword>
<geneLocation type="mitochondrion" evidence="16"/>
<evidence type="ECO:0000256" key="5">
    <source>
        <dbReference type="ARBA" id="ARBA00022692"/>
    </source>
</evidence>
<evidence type="ECO:0000256" key="9">
    <source>
        <dbReference type="ARBA" id="ARBA00023128"/>
    </source>
</evidence>
<dbReference type="GO" id="GO:0015078">
    <property type="term" value="F:proton transmembrane transporter activity"/>
    <property type="evidence" value="ECO:0007669"/>
    <property type="project" value="InterPro"/>
</dbReference>
<dbReference type="Pfam" id="PF00895">
    <property type="entry name" value="ATP-synt_8"/>
    <property type="match status" value="1"/>
</dbReference>
<keyword evidence="4 14" id="KW-0138">CF(0)</keyword>
<feature type="transmembrane region" description="Helical" evidence="15">
    <location>
        <begin position="6"/>
        <end position="26"/>
    </location>
</feature>
<comment type="subunit">
    <text evidence="13">Component of the ATP synthase complex composed at least of ATP5F1A/subunit alpha, ATP5F1B/subunit beta, ATP5MC1/subunit c (homooctomer), MT-ATP6/subunit a, MT-ATP8/subunit 8, ATP5ME/subunit e, ATP5MF/subunit f, ATP5MG/subunit g, ATP5MK/subunit k, ATP5MJ/subunit j, ATP5F1C/subunit gamma, ATP5F1D/subunit delta, ATP5F1E/subunit epsilon, ATP5PF/subunit F6, ATP5PB/subunit b, ATP5PD/subunit d, ATP5PO/subunit OSCP. ATP synthase complex consists of a soluble F(1) head domain (subunits alpha(3) and beta(3)) - the catalytic core - and a membrane F(0) domain - the membrane proton channel (subunits c, a, 8, e, f, g, k and j). These two domains are linked by a central stalk (subunits gamma, delta, and epsilon) rotating inside the F1 region and a stationary peripheral stalk (subunits F6, b, d, and OSCP).</text>
</comment>
<evidence type="ECO:0000313" key="16">
    <source>
        <dbReference type="EMBL" id="AYN73087.1"/>
    </source>
</evidence>
<evidence type="ECO:0000256" key="6">
    <source>
        <dbReference type="ARBA" id="ARBA00022781"/>
    </source>
</evidence>
<evidence type="ECO:0000256" key="3">
    <source>
        <dbReference type="ARBA" id="ARBA00022448"/>
    </source>
</evidence>
<dbReference type="InterPro" id="IPR050635">
    <property type="entry name" value="ATPase_protein_8"/>
</dbReference>
<evidence type="ECO:0000256" key="11">
    <source>
        <dbReference type="ARBA" id="ARBA00023310"/>
    </source>
</evidence>
<reference evidence="16" key="1">
    <citation type="journal article" date="2018" name="Mitochondrial DNA Part B Resour">
        <title>The complete mitochondrial genome of the Asian river pipefish Doryichthys boaja (Actinopterygii; Syngnathiformes; Syngnathidae) obtained using next-generation sequencing.</title>
        <authorList>
            <person name="Asem A."/>
            <person name="Wang P.-Z."/>
            <person name="Li W."/>
        </authorList>
    </citation>
    <scope>NUCLEOTIDE SEQUENCE</scope>
</reference>
<evidence type="ECO:0000256" key="7">
    <source>
        <dbReference type="ARBA" id="ARBA00022989"/>
    </source>
</evidence>
<keyword evidence="6 14" id="KW-0375">Hydrogen ion transport</keyword>
<proteinExistence type="inferred from homology"/>
<evidence type="ECO:0000256" key="13">
    <source>
        <dbReference type="ARBA" id="ARBA00064647"/>
    </source>
</evidence>
<dbReference type="PANTHER" id="PTHR39937:SF1">
    <property type="entry name" value="ATP SYNTHASE PROTEIN 8"/>
    <property type="match status" value="1"/>
</dbReference>
<evidence type="ECO:0000256" key="2">
    <source>
        <dbReference type="ARBA" id="ARBA00008892"/>
    </source>
</evidence>
<keyword evidence="3 14" id="KW-0813">Transport</keyword>
<evidence type="ECO:0000256" key="12">
    <source>
        <dbReference type="ARBA" id="ARBA00053067"/>
    </source>
</evidence>
<comment type="subcellular location">
    <subcellularLocation>
        <location evidence="1 14">Mitochondrion membrane</location>
        <topology evidence="1 14">Single-pass membrane protein</topology>
    </subcellularLocation>
</comment>
<protein>
    <recommendedName>
        <fullName evidence="14">ATP synthase complex subunit 8</fullName>
    </recommendedName>
</protein>
<organism evidence="16">
    <name type="scientific">Microphis boaja</name>
    <name type="common">Long-snouted pipefish</name>
    <name type="synonym">Syngnathus boaja</name>
    <dbReference type="NCBI Taxonomy" id="3357638"/>
    <lineage>
        <taxon>Eukaryota</taxon>
        <taxon>Metazoa</taxon>
        <taxon>Chordata</taxon>
        <taxon>Craniata</taxon>
        <taxon>Vertebrata</taxon>
        <taxon>Euteleostomi</taxon>
        <taxon>Actinopterygii</taxon>
        <taxon>Neopterygii</taxon>
        <taxon>Teleostei</taxon>
        <taxon>Neoteleostei</taxon>
        <taxon>Acanthomorphata</taxon>
        <taxon>Syngnathiaria</taxon>
        <taxon>Syngnathiformes</taxon>
        <taxon>Syngnathoidei</taxon>
        <taxon>Syngnathidae</taxon>
        <taxon>Microphis</taxon>
    </lineage>
</organism>
<evidence type="ECO:0000256" key="1">
    <source>
        <dbReference type="ARBA" id="ARBA00004304"/>
    </source>
</evidence>
<name>A0A3G2LJ96_MICBO</name>
<gene>
    <name evidence="16" type="primary">ATP8</name>
</gene>
<evidence type="ECO:0000256" key="14">
    <source>
        <dbReference type="RuleBase" id="RU003661"/>
    </source>
</evidence>
<keyword evidence="9 14" id="KW-0496">Mitochondrion</keyword>
<keyword evidence="5 14" id="KW-0812">Transmembrane</keyword>
<keyword evidence="11" id="KW-0066">ATP synthesis</keyword>
<dbReference type="InterPro" id="IPR001421">
    <property type="entry name" value="ATP8_metazoa"/>
</dbReference>
<accession>A0A3G2LJ96</accession>
<evidence type="ECO:0000256" key="10">
    <source>
        <dbReference type="ARBA" id="ARBA00023136"/>
    </source>
</evidence>
<comment type="function">
    <text evidence="12">Subunit 8, of the mitochondrial membrane ATP synthase complex (F(1)F(0) ATP synthase or Complex V) that produces ATP from ADP in the presence of a proton gradient across the membrane which is generated by electron transport complexes of the respiratory chain. ATP synthase complex consist of a soluble F(1) head domain - the catalytic core - and a membrane F(1) domain - the membrane proton channel. These two domains are linked by a central stalk rotating inside the F(1) region and a stationary peripheral stalk. During catalysis, ATP synthesis in the catalytic domain of F(1) is coupled via a rotary mechanism of the central stalk subunits to proton translocation. In vivo, can only synthesize ATP although its ATP hydrolase activity can be activated artificially in vitro. Part of the complex F(0) domain.</text>
</comment>
<dbReference type="PANTHER" id="PTHR39937">
    <property type="entry name" value="ATP SYNTHASE PROTEIN 8"/>
    <property type="match status" value="1"/>
</dbReference>